<dbReference type="AlphaFoldDB" id="A0A0L0F185"/>
<dbReference type="RefSeq" id="XP_014144256.1">
    <property type="nucleotide sequence ID" value="XM_014288781.1"/>
</dbReference>
<reference evidence="1 2" key="1">
    <citation type="submission" date="2011-02" db="EMBL/GenBank/DDBJ databases">
        <title>The Genome Sequence of Sphaeroforma arctica JP610.</title>
        <authorList>
            <consortium name="The Broad Institute Genome Sequencing Platform"/>
            <person name="Russ C."/>
            <person name="Cuomo C."/>
            <person name="Young S.K."/>
            <person name="Zeng Q."/>
            <person name="Gargeya S."/>
            <person name="Alvarado L."/>
            <person name="Berlin A."/>
            <person name="Chapman S.B."/>
            <person name="Chen Z."/>
            <person name="Freedman E."/>
            <person name="Gellesch M."/>
            <person name="Goldberg J."/>
            <person name="Griggs A."/>
            <person name="Gujja S."/>
            <person name="Heilman E."/>
            <person name="Heiman D."/>
            <person name="Howarth C."/>
            <person name="Mehta T."/>
            <person name="Neiman D."/>
            <person name="Pearson M."/>
            <person name="Roberts A."/>
            <person name="Saif S."/>
            <person name="Shea T."/>
            <person name="Shenoy N."/>
            <person name="Sisk P."/>
            <person name="Stolte C."/>
            <person name="Sykes S."/>
            <person name="White J."/>
            <person name="Yandava C."/>
            <person name="Burger G."/>
            <person name="Gray M.W."/>
            <person name="Holland P.W.H."/>
            <person name="King N."/>
            <person name="Lang F.B.F."/>
            <person name="Roger A.J."/>
            <person name="Ruiz-Trillo I."/>
            <person name="Haas B."/>
            <person name="Nusbaum C."/>
            <person name="Birren B."/>
        </authorList>
    </citation>
    <scope>NUCLEOTIDE SEQUENCE [LARGE SCALE GENOMIC DNA]</scope>
    <source>
        <strain evidence="1 2">JP610</strain>
    </source>
</reference>
<keyword evidence="2" id="KW-1185">Reference proteome</keyword>
<evidence type="ECO:0000313" key="2">
    <source>
        <dbReference type="Proteomes" id="UP000054560"/>
    </source>
</evidence>
<sequence>TDTTLHRARTDESDMSELDEFDLEDTLSLGEETIGADEPKAKKKLLTTNVHVLFYSRHGFYKKKFY</sequence>
<organism evidence="1 2">
    <name type="scientific">Sphaeroforma arctica JP610</name>
    <dbReference type="NCBI Taxonomy" id="667725"/>
    <lineage>
        <taxon>Eukaryota</taxon>
        <taxon>Ichthyosporea</taxon>
        <taxon>Ichthyophonida</taxon>
        <taxon>Sphaeroforma</taxon>
    </lineage>
</organism>
<evidence type="ECO:0000313" key="1">
    <source>
        <dbReference type="EMBL" id="KNC70354.1"/>
    </source>
</evidence>
<dbReference type="Proteomes" id="UP000054560">
    <property type="component" value="Unassembled WGS sequence"/>
</dbReference>
<gene>
    <name evidence="1" type="ORF">SARC_17125</name>
</gene>
<accession>A0A0L0F185</accession>
<feature type="non-terminal residue" evidence="1">
    <location>
        <position position="66"/>
    </location>
</feature>
<proteinExistence type="predicted"/>
<feature type="non-terminal residue" evidence="1">
    <location>
        <position position="1"/>
    </location>
</feature>
<dbReference type="EMBL" id="KQ251403">
    <property type="protein sequence ID" value="KNC70354.1"/>
    <property type="molecule type" value="Genomic_DNA"/>
</dbReference>
<dbReference type="GeneID" id="25917629"/>
<protein>
    <submittedName>
        <fullName evidence="1">Uncharacterized protein</fullName>
    </submittedName>
</protein>
<name>A0A0L0F185_9EUKA</name>